<reference evidence="2 3" key="1">
    <citation type="journal article" date="2021" name="BMC Genomics">
        <title>Datura genome reveals duplications of psychoactive alkaloid biosynthetic genes and high mutation rate following tissue culture.</title>
        <authorList>
            <person name="Rajewski A."/>
            <person name="Carter-House D."/>
            <person name="Stajich J."/>
            <person name="Litt A."/>
        </authorList>
    </citation>
    <scope>NUCLEOTIDE SEQUENCE [LARGE SCALE GENOMIC DNA]</scope>
    <source>
        <strain evidence="2">AR-01</strain>
    </source>
</reference>
<keyword evidence="1" id="KW-0472">Membrane</keyword>
<proteinExistence type="predicted"/>
<feature type="transmembrane region" description="Helical" evidence="1">
    <location>
        <begin position="55"/>
        <end position="74"/>
    </location>
</feature>
<name>A0ABS8SQ43_DATST</name>
<keyword evidence="3" id="KW-1185">Reference proteome</keyword>
<protein>
    <submittedName>
        <fullName evidence="2">Uncharacterized protein</fullName>
    </submittedName>
</protein>
<accession>A0ABS8SQ43</accession>
<dbReference type="Proteomes" id="UP000823775">
    <property type="component" value="Unassembled WGS sequence"/>
</dbReference>
<evidence type="ECO:0000313" key="3">
    <source>
        <dbReference type="Proteomes" id="UP000823775"/>
    </source>
</evidence>
<sequence length="105" mass="12441">MLHIGVPESINYLPKREGGRIKERNWLIYFTYVKYSWLSFVWYDWKSSKSDSFLHSGQFAVVLPLFTFFFAKSWKIVIPLFFTYISTNLCFTQVNIVSSLTLTFS</sequence>
<gene>
    <name evidence="2" type="ORF">HAX54_045050</name>
</gene>
<feature type="transmembrane region" description="Helical" evidence="1">
    <location>
        <begin position="26"/>
        <end position="43"/>
    </location>
</feature>
<organism evidence="2 3">
    <name type="scientific">Datura stramonium</name>
    <name type="common">Jimsonweed</name>
    <name type="synonym">Common thornapple</name>
    <dbReference type="NCBI Taxonomy" id="4076"/>
    <lineage>
        <taxon>Eukaryota</taxon>
        <taxon>Viridiplantae</taxon>
        <taxon>Streptophyta</taxon>
        <taxon>Embryophyta</taxon>
        <taxon>Tracheophyta</taxon>
        <taxon>Spermatophyta</taxon>
        <taxon>Magnoliopsida</taxon>
        <taxon>eudicotyledons</taxon>
        <taxon>Gunneridae</taxon>
        <taxon>Pentapetalae</taxon>
        <taxon>asterids</taxon>
        <taxon>lamiids</taxon>
        <taxon>Solanales</taxon>
        <taxon>Solanaceae</taxon>
        <taxon>Solanoideae</taxon>
        <taxon>Datureae</taxon>
        <taxon>Datura</taxon>
    </lineage>
</organism>
<dbReference type="EMBL" id="JACEIK010000695">
    <property type="protein sequence ID" value="MCD7461037.1"/>
    <property type="molecule type" value="Genomic_DNA"/>
</dbReference>
<keyword evidence="1" id="KW-1133">Transmembrane helix</keyword>
<evidence type="ECO:0000313" key="2">
    <source>
        <dbReference type="EMBL" id="MCD7461037.1"/>
    </source>
</evidence>
<keyword evidence="1" id="KW-0812">Transmembrane</keyword>
<comment type="caution">
    <text evidence="2">The sequence shown here is derived from an EMBL/GenBank/DDBJ whole genome shotgun (WGS) entry which is preliminary data.</text>
</comment>
<evidence type="ECO:0000256" key="1">
    <source>
        <dbReference type="SAM" id="Phobius"/>
    </source>
</evidence>